<organism evidence="2 3">
    <name type="scientific">Panicum virgatum</name>
    <name type="common">Blackwell switchgrass</name>
    <dbReference type="NCBI Taxonomy" id="38727"/>
    <lineage>
        <taxon>Eukaryota</taxon>
        <taxon>Viridiplantae</taxon>
        <taxon>Streptophyta</taxon>
        <taxon>Embryophyta</taxon>
        <taxon>Tracheophyta</taxon>
        <taxon>Spermatophyta</taxon>
        <taxon>Magnoliopsida</taxon>
        <taxon>Liliopsida</taxon>
        <taxon>Poales</taxon>
        <taxon>Poaceae</taxon>
        <taxon>PACMAD clade</taxon>
        <taxon>Panicoideae</taxon>
        <taxon>Panicodae</taxon>
        <taxon>Paniceae</taxon>
        <taxon>Panicinae</taxon>
        <taxon>Panicum</taxon>
        <taxon>Panicum sect. Hiantes</taxon>
    </lineage>
</organism>
<evidence type="ECO:0000313" key="2">
    <source>
        <dbReference type="EMBL" id="KAG2618054.1"/>
    </source>
</evidence>
<evidence type="ECO:0000256" key="1">
    <source>
        <dbReference type="SAM" id="MobiDB-lite"/>
    </source>
</evidence>
<dbReference type="EMBL" id="CM029042">
    <property type="protein sequence ID" value="KAG2618054.1"/>
    <property type="molecule type" value="Genomic_DNA"/>
</dbReference>
<name>A0A8T0UBG2_PANVG</name>
<evidence type="ECO:0000313" key="3">
    <source>
        <dbReference type="Proteomes" id="UP000823388"/>
    </source>
</evidence>
<sequence length="145" mass="15831">MGRTAARKEMNHRSPATVVTKLIGVTCSDTHASSSCLLRSGTRSAVTLAPAKASSRPGSEDDKGAGQKRKRKGTGQGKGARLLIAQREMRLGDEALSWQDTPAADAHPVRRLLRSQTQRRAIPTPPLAWMLLDPRIRHACKWESQ</sequence>
<proteinExistence type="predicted"/>
<dbReference type="Proteomes" id="UP000823388">
    <property type="component" value="Chromosome 3N"/>
</dbReference>
<protein>
    <submittedName>
        <fullName evidence="2">Uncharacterized protein</fullName>
    </submittedName>
</protein>
<feature type="compositionally biased region" description="Polar residues" evidence="1">
    <location>
        <begin position="34"/>
        <end position="45"/>
    </location>
</feature>
<gene>
    <name evidence="2" type="ORF">PVAP13_3NG258158</name>
</gene>
<keyword evidence="3" id="KW-1185">Reference proteome</keyword>
<comment type="caution">
    <text evidence="2">The sequence shown here is derived from an EMBL/GenBank/DDBJ whole genome shotgun (WGS) entry which is preliminary data.</text>
</comment>
<feature type="region of interest" description="Disordered" evidence="1">
    <location>
        <begin position="34"/>
        <end position="80"/>
    </location>
</feature>
<accession>A0A8T0UBG2</accession>
<reference evidence="2" key="1">
    <citation type="submission" date="2020-05" db="EMBL/GenBank/DDBJ databases">
        <title>WGS assembly of Panicum virgatum.</title>
        <authorList>
            <person name="Lovell J.T."/>
            <person name="Jenkins J."/>
            <person name="Shu S."/>
            <person name="Juenger T.E."/>
            <person name="Schmutz J."/>
        </authorList>
    </citation>
    <scope>NUCLEOTIDE SEQUENCE</scope>
    <source>
        <strain evidence="2">AP13</strain>
    </source>
</reference>
<dbReference type="AlphaFoldDB" id="A0A8T0UBG2"/>